<dbReference type="RefSeq" id="WP_048702485.1">
    <property type="nucleotide sequence ID" value="NZ_CP012034.1"/>
</dbReference>
<evidence type="ECO:0000256" key="3">
    <source>
        <dbReference type="ARBA" id="ARBA00022692"/>
    </source>
</evidence>
<evidence type="ECO:0000256" key="6">
    <source>
        <dbReference type="SAM" id="Phobius"/>
    </source>
</evidence>
<dbReference type="STRING" id="1007676.ABM34_00750"/>
<dbReference type="CDD" id="cd16914">
    <property type="entry name" value="EcfT"/>
    <property type="match status" value="1"/>
</dbReference>
<dbReference type="EMBL" id="CP012034">
    <property type="protein sequence ID" value="AKP66220.1"/>
    <property type="molecule type" value="Genomic_DNA"/>
</dbReference>
<gene>
    <name evidence="7" type="ORF">ABM34_00750</name>
</gene>
<evidence type="ECO:0000313" key="8">
    <source>
        <dbReference type="Proteomes" id="UP000036106"/>
    </source>
</evidence>
<dbReference type="InterPro" id="IPR003339">
    <property type="entry name" value="ABC/ECF_trnsptr_transmembrane"/>
</dbReference>
<evidence type="ECO:0000313" key="7">
    <source>
        <dbReference type="EMBL" id="AKP66220.1"/>
    </source>
</evidence>
<dbReference type="AlphaFoldDB" id="A0A0H4QXK8"/>
<feature type="transmembrane region" description="Helical" evidence="6">
    <location>
        <begin position="22"/>
        <end position="53"/>
    </location>
</feature>
<proteinExistence type="predicted"/>
<dbReference type="PATRIC" id="fig|1007676.4.peg.157"/>
<feature type="transmembrane region" description="Helical" evidence="6">
    <location>
        <begin position="65"/>
        <end position="86"/>
    </location>
</feature>
<feature type="transmembrane region" description="Helical" evidence="6">
    <location>
        <begin position="107"/>
        <end position="130"/>
    </location>
</feature>
<evidence type="ECO:0000256" key="2">
    <source>
        <dbReference type="ARBA" id="ARBA00022475"/>
    </source>
</evidence>
<evidence type="ECO:0000256" key="1">
    <source>
        <dbReference type="ARBA" id="ARBA00004651"/>
    </source>
</evidence>
<dbReference type="InterPro" id="IPR052770">
    <property type="entry name" value="Cobalt_transport_CbiQ"/>
</dbReference>
<dbReference type="InterPro" id="IPR012809">
    <property type="entry name" value="ECF_CbiQ"/>
</dbReference>
<keyword evidence="5 6" id="KW-0472">Membrane</keyword>
<keyword evidence="2" id="KW-1003">Cell membrane</keyword>
<dbReference type="PANTHER" id="PTHR43723">
    <property type="entry name" value="COBALT TRANSPORT PROTEIN CBIQ"/>
    <property type="match status" value="1"/>
</dbReference>
<dbReference type="GO" id="GO:0006824">
    <property type="term" value="P:cobalt ion transport"/>
    <property type="evidence" value="ECO:0007669"/>
    <property type="project" value="InterPro"/>
</dbReference>
<dbReference type="GO" id="GO:0043190">
    <property type="term" value="C:ATP-binding cassette (ABC) transporter complex"/>
    <property type="evidence" value="ECO:0007669"/>
    <property type="project" value="InterPro"/>
</dbReference>
<comment type="subcellular location">
    <subcellularLocation>
        <location evidence="1">Cell membrane</location>
        <topology evidence="1">Multi-pass membrane protein</topology>
    </subcellularLocation>
</comment>
<name>A0A0H4QXK8_9LACO</name>
<evidence type="ECO:0000256" key="5">
    <source>
        <dbReference type="ARBA" id="ARBA00023136"/>
    </source>
</evidence>
<dbReference type="PANTHER" id="PTHR43723:SF1">
    <property type="entry name" value="COBALT TRANSPORT PROTEIN CBIQ"/>
    <property type="match status" value="1"/>
</dbReference>
<dbReference type="KEGG" id="lgn:ABM34_00750"/>
<organism evidence="7 8">
    <name type="scientific">Companilactobacillus ginsenosidimutans</name>
    <dbReference type="NCBI Taxonomy" id="1007676"/>
    <lineage>
        <taxon>Bacteria</taxon>
        <taxon>Bacillati</taxon>
        <taxon>Bacillota</taxon>
        <taxon>Bacilli</taxon>
        <taxon>Lactobacillales</taxon>
        <taxon>Lactobacillaceae</taxon>
        <taxon>Companilactobacillus</taxon>
    </lineage>
</organism>
<protein>
    <submittedName>
        <fullName evidence="7">Cobalt ABC transporter permease</fullName>
    </submittedName>
</protein>
<keyword evidence="4 6" id="KW-1133">Transmembrane helix</keyword>
<reference evidence="8" key="1">
    <citation type="submission" date="2015-07" db="EMBL/GenBank/DDBJ databases">
        <title>Lactobacillus ginsenosidimutans/EMML 3141/ whole genome sequencing.</title>
        <authorList>
            <person name="Kim M.K."/>
            <person name="Im W.-T."/>
            <person name="Srinivasan S."/>
            <person name="Lee J.-J."/>
        </authorList>
    </citation>
    <scope>NUCLEOTIDE SEQUENCE [LARGE SCALE GENOMIC DNA]</scope>
    <source>
        <strain evidence="8">EMML 3041</strain>
    </source>
</reference>
<keyword evidence="8" id="KW-1185">Reference proteome</keyword>
<dbReference type="OrthoDB" id="9815246at2"/>
<accession>A0A0H4QXK8</accession>
<dbReference type="NCBIfam" id="TIGR02454">
    <property type="entry name" value="ECF_T_CbiQ"/>
    <property type="match status" value="1"/>
</dbReference>
<keyword evidence="3 6" id="KW-0812">Transmembrane</keyword>
<dbReference type="Proteomes" id="UP000036106">
    <property type="component" value="Chromosome"/>
</dbReference>
<evidence type="ECO:0000256" key="4">
    <source>
        <dbReference type="ARBA" id="ARBA00022989"/>
    </source>
</evidence>
<sequence>MLVIDKYAYENRIATYNAWWKILVFIIGLVGAFQPIIWLKFLTMLVISTITIYVTEVSVHRYLKWFYPILPFLILSIIGIVVTVAAKQSVMFWSIPVGSSYLGISKVTLHQGLVLGVQALTAIVCTYFLALTTPFQQLMKVLLQLHLPKLFVEQTMLIYRFIFIFLDECMRIFHAQQLRLGYSGFKNSLESVSILLKMLFMQVMIKYEAMQNSLEMKLFNGDFDLK</sequence>
<dbReference type="Pfam" id="PF02361">
    <property type="entry name" value="CbiQ"/>
    <property type="match status" value="1"/>
</dbReference>